<keyword evidence="2" id="KW-0378">Hydrolase</keyword>
<dbReference type="Pfam" id="PF12697">
    <property type="entry name" value="Abhydrolase_6"/>
    <property type="match status" value="1"/>
</dbReference>
<comment type="caution">
    <text evidence="2">The sequence shown here is derived from an EMBL/GenBank/DDBJ whole genome shotgun (WGS) entry which is preliminary data.</text>
</comment>
<gene>
    <name evidence="2" type="ORF">EGH25_00565</name>
</gene>
<name>A0A9Q4C2P3_9EURY</name>
<evidence type="ECO:0000259" key="1">
    <source>
        <dbReference type="Pfam" id="PF12697"/>
    </source>
</evidence>
<accession>A0A9Q4C2P3</accession>
<evidence type="ECO:0000313" key="2">
    <source>
        <dbReference type="EMBL" id="MCX2817859.1"/>
    </source>
</evidence>
<dbReference type="RefSeq" id="WP_266085366.1">
    <property type="nucleotide sequence ID" value="NZ_RKLV01000001.1"/>
</dbReference>
<organism evidence="2 3">
    <name type="scientific">Halorutilus salinus</name>
    <dbReference type="NCBI Taxonomy" id="2487751"/>
    <lineage>
        <taxon>Archaea</taxon>
        <taxon>Methanobacteriati</taxon>
        <taxon>Methanobacteriota</taxon>
        <taxon>Stenosarchaea group</taxon>
        <taxon>Halobacteria</taxon>
        <taxon>Halorutilales</taxon>
        <taxon>Halorutilaceae</taxon>
        <taxon>Halorutilus</taxon>
    </lineage>
</organism>
<dbReference type="Gene3D" id="3.40.50.1820">
    <property type="entry name" value="alpha/beta hydrolase"/>
    <property type="match status" value="1"/>
</dbReference>
<sequence length="261" mass="28419">MEEVAGHPTVTFGDGDRTLVVVPGLSDTFPASTGSKMSEVLLQRYYYADFTDDYTVRVVGRPSLGDEATTRGMAEGYGEVLGALGEGVDVLGLSLGGMVAQYIGAEHAENVRRLVLGVTGYRLGEEGRRVVEGWRSAALNGDWDEVYVDAVGTTYASRYREVVYAAIARLPVEFFEPSRDDFVASCNAILRHDAGDVLGDIDARTLVVSGSDDVLFPDGIAEETARRIPRGELHVVEDCGHGAFEERKKEFNGEVLRFLKE</sequence>
<proteinExistence type="predicted"/>
<reference evidence="2" key="1">
    <citation type="submission" date="2022-09" db="EMBL/GenBank/DDBJ databases">
        <title>Haloadaptaus new haloarchaeum isolated from saline soil.</title>
        <authorList>
            <person name="Duran-Viseras A."/>
            <person name="Sanchez-Porro C."/>
            <person name="Ventosa A."/>
        </authorList>
    </citation>
    <scope>NUCLEOTIDE SEQUENCE</scope>
    <source>
        <strain evidence="2">F3-133</strain>
    </source>
</reference>
<dbReference type="GO" id="GO:0016787">
    <property type="term" value="F:hydrolase activity"/>
    <property type="evidence" value="ECO:0007669"/>
    <property type="project" value="UniProtKB-KW"/>
</dbReference>
<evidence type="ECO:0000313" key="3">
    <source>
        <dbReference type="Proteomes" id="UP001149411"/>
    </source>
</evidence>
<dbReference type="EMBL" id="RKLV01000001">
    <property type="protein sequence ID" value="MCX2817859.1"/>
    <property type="molecule type" value="Genomic_DNA"/>
</dbReference>
<dbReference type="InterPro" id="IPR000073">
    <property type="entry name" value="AB_hydrolase_1"/>
</dbReference>
<feature type="domain" description="AB hydrolase-1" evidence="1">
    <location>
        <begin position="19"/>
        <end position="252"/>
    </location>
</feature>
<keyword evidence="3" id="KW-1185">Reference proteome</keyword>
<dbReference type="PANTHER" id="PTHR43433:SF5">
    <property type="entry name" value="AB HYDROLASE-1 DOMAIN-CONTAINING PROTEIN"/>
    <property type="match status" value="1"/>
</dbReference>
<dbReference type="Proteomes" id="UP001149411">
    <property type="component" value="Unassembled WGS sequence"/>
</dbReference>
<dbReference type="SUPFAM" id="SSF53474">
    <property type="entry name" value="alpha/beta-Hydrolases"/>
    <property type="match status" value="1"/>
</dbReference>
<protein>
    <submittedName>
        <fullName evidence="2">Alpha/beta hydrolase</fullName>
    </submittedName>
</protein>
<dbReference type="AlphaFoldDB" id="A0A9Q4C2P3"/>
<dbReference type="InterPro" id="IPR029058">
    <property type="entry name" value="AB_hydrolase_fold"/>
</dbReference>
<dbReference type="InterPro" id="IPR050471">
    <property type="entry name" value="AB_hydrolase"/>
</dbReference>
<dbReference type="PANTHER" id="PTHR43433">
    <property type="entry name" value="HYDROLASE, ALPHA/BETA FOLD FAMILY PROTEIN"/>
    <property type="match status" value="1"/>
</dbReference>